<dbReference type="Proteomes" id="UP000595618">
    <property type="component" value="Chromosome"/>
</dbReference>
<gene>
    <name evidence="2" type="ORF">HYW89_02520</name>
</gene>
<evidence type="ECO:0000313" key="3">
    <source>
        <dbReference type="Proteomes" id="UP000595618"/>
    </source>
</evidence>
<evidence type="ECO:0000256" key="1">
    <source>
        <dbReference type="SAM" id="Phobius"/>
    </source>
</evidence>
<protein>
    <submittedName>
        <fullName evidence="2">Uncharacterized protein</fullName>
    </submittedName>
</protein>
<dbReference type="EMBL" id="CP066690">
    <property type="protein sequence ID" value="QQG44865.1"/>
    <property type="molecule type" value="Genomic_DNA"/>
</dbReference>
<accession>A0A7T5RJL8</accession>
<proteinExistence type="predicted"/>
<keyword evidence="1" id="KW-0812">Transmembrane</keyword>
<feature type="transmembrane region" description="Helical" evidence="1">
    <location>
        <begin position="61"/>
        <end position="83"/>
    </location>
</feature>
<keyword evidence="1" id="KW-0472">Membrane</keyword>
<reference evidence="2 3" key="1">
    <citation type="submission" date="2020-07" db="EMBL/GenBank/DDBJ databases">
        <title>Huge and variable diversity of episymbiotic CPR bacteria and DPANN archaea in groundwater ecosystems.</title>
        <authorList>
            <person name="He C.Y."/>
            <person name="Keren R."/>
            <person name="Whittaker M."/>
            <person name="Farag I.F."/>
            <person name="Doudna J."/>
            <person name="Cate J.H.D."/>
            <person name="Banfield J.F."/>
        </authorList>
    </citation>
    <scope>NUCLEOTIDE SEQUENCE [LARGE SCALE GENOMIC DNA]</scope>
    <source>
        <strain evidence="2">NC_groundwater_541_Ag_S-0.1um_46_50</strain>
    </source>
</reference>
<organism evidence="2 3">
    <name type="scientific">Candidatus Sungiibacteriota bacterium</name>
    <dbReference type="NCBI Taxonomy" id="2750080"/>
    <lineage>
        <taxon>Bacteria</taxon>
        <taxon>Candidatus Sungiibacteriota</taxon>
    </lineage>
</organism>
<sequence length="287" mass="31970">MVENNQSNQNQPEKIKPAIRTMRSDVQELLKTTKSSLIQIVGQETVSAPAAPQGGLRFKKYVPLVLTALGAAAVILTAALFIFPKKDGAPATKLVPPAPFFAVEASRTITIKPQDRSQMLRMLGDSAQEKEREGIVKRVLIKVLDGPTERFILPQDFFEILRVNPPAGFLASTQPPLMTFFYYSGGGPRFGMALRSSDPDRLMAQLLTWESSFLSDFLPLFFGEKPEVIISPFEDRTYRNVDWRFIKLSQEKDLGLGYTIFPAGNILVITTGKEAMEVVVSRLFDAR</sequence>
<name>A0A7T5RJL8_9BACT</name>
<dbReference type="AlphaFoldDB" id="A0A7T5RJL8"/>
<evidence type="ECO:0000313" key="2">
    <source>
        <dbReference type="EMBL" id="QQG44865.1"/>
    </source>
</evidence>
<keyword evidence="1" id="KW-1133">Transmembrane helix</keyword>